<dbReference type="EMBL" id="VLTN01000005">
    <property type="protein sequence ID" value="KAA0155948.1"/>
    <property type="molecule type" value="Genomic_DNA"/>
</dbReference>
<dbReference type="EMBL" id="VLTL01000004">
    <property type="protein sequence ID" value="KAA0171844.1"/>
    <property type="molecule type" value="Genomic_DNA"/>
</dbReference>
<comment type="caution">
    <text evidence="10">The sequence shown here is derived from an EMBL/GenBank/DDBJ whole genome shotgun (WGS) entry which is preliminary data.</text>
</comment>
<dbReference type="PANTHER" id="PTHR45810:SF1">
    <property type="entry name" value="HISTONE H3-LIKE CENTROMERIC PROTEIN A"/>
    <property type="match status" value="1"/>
</dbReference>
<evidence type="ECO:0000313" key="11">
    <source>
        <dbReference type="EMBL" id="KAA0155948.1"/>
    </source>
</evidence>
<organism evidence="10 17">
    <name type="scientific">Cafeteria roenbergensis</name>
    <name type="common">Marine flagellate</name>
    <dbReference type="NCBI Taxonomy" id="33653"/>
    <lineage>
        <taxon>Eukaryota</taxon>
        <taxon>Sar</taxon>
        <taxon>Stramenopiles</taxon>
        <taxon>Bigyra</taxon>
        <taxon>Opalozoa</taxon>
        <taxon>Bicosoecida</taxon>
        <taxon>Cafeteriaceae</taxon>
        <taxon>Cafeteria</taxon>
    </lineage>
</organism>
<comment type="subcellular location">
    <subcellularLocation>
        <location evidence="2">Chromosome</location>
    </subcellularLocation>
    <subcellularLocation>
        <location evidence="1">Nucleus</location>
    </subcellularLocation>
</comment>
<evidence type="ECO:0000313" key="14">
    <source>
        <dbReference type="Proteomes" id="UP000322899"/>
    </source>
</evidence>
<proteinExistence type="inferred from homology"/>
<comment type="similarity">
    <text evidence="3">Belongs to the histone H3 family.</text>
</comment>
<dbReference type="Proteomes" id="UP000322899">
    <property type="component" value="Unassembled WGS sequence"/>
</dbReference>
<evidence type="ECO:0000259" key="9">
    <source>
        <dbReference type="Pfam" id="PF00125"/>
    </source>
</evidence>
<dbReference type="FunFam" id="1.10.20.10:FF:000085">
    <property type="entry name" value="Histone H3.2"/>
    <property type="match status" value="1"/>
</dbReference>
<evidence type="ECO:0000256" key="3">
    <source>
        <dbReference type="ARBA" id="ARBA00010343"/>
    </source>
</evidence>
<dbReference type="PANTHER" id="PTHR45810">
    <property type="entry name" value="HISTONE H3.2"/>
    <property type="match status" value="1"/>
</dbReference>
<dbReference type="GO" id="GO:0005634">
    <property type="term" value="C:nucleus"/>
    <property type="evidence" value="ECO:0007669"/>
    <property type="project" value="UniProtKB-SubCell"/>
</dbReference>
<keyword evidence="6" id="KW-0539">Nucleus</keyword>
<dbReference type="Proteomes" id="UP000323011">
    <property type="component" value="Unassembled WGS sequence"/>
</dbReference>
<evidence type="ECO:0000313" key="12">
    <source>
        <dbReference type="EMBL" id="KAA0171844.1"/>
    </source>
</evidence>
<dbReference type="CDD" id="cd22911">
    <property type="entry name" value="HFD_H3"/>
    <property type="match status" value="1"/>
</dbReference>
<evidence type="ECO:0000256" key="8">
    <source>
        <dbReference type="SAM" id="MobiDB-lite"/>
    </source>
</evidence>
<dbReference type="PRINTS" id="PR00622">
    <property type="entry name" value="HISTONEH3"/>
</dbReference>
<evidence type="ECO:0000313" key="10">
    <source>
        <dbReference type="EMBL" id="KAA0146859.1"/>
    </source>
</evidence>
<dbReference type="AlphaFoldDB" id="A0A5A8C2X3"/>
<evidence type="ECO:0000313" key="13">
    <source>
        <dbReference type="EMBL" id="KAA0178384.1"/>
    </source>
</evidence>
<evidence type="ECO:0000256" key="6">
    <source>
        <dbReference type="ARBA" id="ARBA00023242"/>
    </source>
</evidence>
<evidence type="ECO:0000256" key="7">
    <source>
        <dbReference type="ARBA" id="ARBA00023269"/>
    </source>
</evidence>
<evidence type="ECO:0000256" key="1">
    <source>
        <dbReference type="ARBA" id="ARBA00004123"/>
    </source>
</evidence>
<sequence>MSGRKAVIRRKPAAAGGRAKPRARPGAKVLRDIRRYQKTGELLIRKLPFARLVREVTLYYTSREFRWQRDALLALQEAVEAYLVGLFEDANLCAIHGKRVTIMIRDLQLARRIRGLNDPAA</sequence>
<evidence type="ECO:0000313" key="17">
    <source>
        <dbReference type="Proteomes" id="UP000325113"/>
    </source>
</evidence>
<feature type="region of interest" description="Disordered" evidence="8">
    <location>
        <begin position="1"/>
        <end position="25"/>
    </location>
</feature>
<accession>A0A5A8C2X3</accession>
<dbReference type="InterPro" id="IPR007125">
    <property type="entry name" value="H2A/H2B/H3"/>
</dbReference>
<gene>
    <name evidence="13" type="ORF">FNF27_00234</name>
    <name evidence="12" type="ORF">FNF28_00479</name>
    <name evidence="11" type="ORF">FNF29_01367</name>
    <name evidence="10" type="ORF">FNF31_07693</name>
</gene>
<dbReference type="SMART" id="SM00428">
    <property type="entry name" value="H3"/>
    <property type="match status" value="1"/>
</dbReference>
<dbReference type="InterPro" id="IPR009072">
    <property type="entry name" value="Histone-fold"/>
</dbReference>
<keyword evidence="5" id="KW-0238">DNA-binding</keyword>
<evidence type="ECO:0000256" key="4">
    <source>
        <dbReference type="ARBA" id="ARBA00022454"/>
    </source>
</evidence>
<reference evidence="14 15" key="1">
    <citation type="submission" date="2019-07" db="EMBL/GenBank/DDBJ databases">
        <title>Genomes of Cafeteria roenbergensis.</title>
        <authorList>
            <person name="Fischer M.G."/>
            <person name="Hackl T."/>
            <person name="Roman M."/>
        </authorList>
    </citation>
    <scope>NUCLEOTIDE SEQUENCE [LARGE SCALE GENOMIC DNA]</scope>
    <source>
        <strain evidence="11 15">BVI</strain>
        <strain evidence="10 17">Cflag</strain>
        <strain evidence="13 14">E4-10P</strain>
        <strain evidence="12 16">RCC970-E3</strain>
    </source>
</reference>
<evidence type="ECO:0000256" key="5">
    <source>
        <dbReference type="ARBA" id="ARBA00023125"/>
    </source>
</evidence>
<dbReference type="InterPro" id="IPR000164">
    <property type="entry name" value="Histone_H3/CENP-A"/>
</dbReference>
<dbReference type="GO" id="GO:0030527">
    <property type="term" value="F:structural constituent of chromatin"/>
    <property type="evidence" value="ECO:0007669"/>
    <property type="project" value="InterPro"/>
</dbReference>
<keyword evidence="15" id="KW-1185">Reference proteome</keyword>
<dbReference type="Proteomes" id="UP000325113">
    <property type="component" value="Unassembled WGS sequence"/>
</dbReference>
<dbReference type="Gene3D" id="1.10.20.10">
    <property type="entry name" value="Histone, subunit A"/>
    <property type="match status" value="1"/>
</dbReference>
<evidence type="ECO:0000313" key="16">
    <source>
        <dbReference type="Proteomes" id="UP000324907"/>
    </source>
</evidence>
<protein>
    <recommendedName>
        <fullName evidence="9">Core Histone H2A/H2B/H3 domain-containing protein</fullName>
    </recommendedName>
</protein>
<evidence type="ECO:0000313" key="15">
    <source>
        <dbReference type="Proteomes" id="UP000323011"/>
    </source>
</evidence>
<dbReference type="GO" id="GO:0046982">
    <property type="term" value="F:protein heterodimerization activity"/>
    <property type="evidence" value="ECO:0007669"/>
    <property type="project" value="InterPro"/>
</dbReference>
<name>A0A5A8C2X3_CAFRO</name>
<keyword evidence="4" id="KW-0158">Chromosome</keyword>
<dbReference type="SUPFAM" id="SSF47113">
    <property type="entry name" value="Histone-fold"/>
    <property type="match status" value="1"/>
</dbReference>
<dbReference type="OrthoDB" id="4025405at2759"/>
<evidence type="ECO:0000256" key="2">
    <source>
        <dbReference type="ARBA" id="ARBA00004286"/>
    </source>
</evidence>
<dbReference type="Proteomes" id="UP000324907">
    <property type="component" value="Unassembled WGS sequence"/>
</dbReference>
<dbReference type="GO" id="GO:0003677">
    <property type="term" value="F:DNA binding"/>
    <property type="evidence" value="ECO:0007669"/>
    <property type="project" value="UniProtKB-KW"/>
</dbReference>
<dbReference type="GO" id="GO:0000786">
    <property type="term" value="C:nucleosome"/>
    <property type="evidence" value="ECO:0007669"/>
    <property type="project" value="UniProtKB-KW"/>
</dbReference>
<feature type="domain" description="Core Histone H2A/H2B/H3" evidence="9">
    <location>
        <begin position="25"/>
        <end position="113"/>
    </location>
</feature>
<dbReference type="PROSITE" id="PS00959">
    <property type="entry name" value="HISTONE_H3_2"/>
    <property type="match status" value="1"/>
</dbReference>
<feature type="compositionally biased region" description="Basic residues" evidence="8">
    <location>
        <begin position="1"/>
        <end position="12"/>
    </location>
</feature>
<keyword evidence="7" id="KW-0544">Nucleosome core</keyword>
<dbReference type="EMBL" id="VLTO01000001">
    <property type="protein sequence ID" value="KAA0178384.1"/>
    <property type="molecule type" value="Genomic_DNA"/>
</dbReference>
<dbReference type="Pfam" id="PF00125">
    <property type="entry name" value="Histone"/>
    <property type="match status" value="1"/>
</dbReference>
<dbReference type="EMBL" id="VLTM01000176">
    <property type="protein sequence ID" value="KAA0146859.1"/>
    <property type="molecule type" value="Genomic_DNA"/>
</dbReference>